<dbReference type="PANTHER" id="PTHR22642">
    <property type="entry name" value="IMIDAZOLONEPROPIONASE"/>
    <property type="match status" value="1"/>
</dbReference>
<gene>
    <name evidence="2" type="ORF">HNP84_006651</name>
</gene>
<dbReference type="EMBL" id="JACHGN010000016">
    <property type="protein sequence ID" value="MBB5136899.1"/>
    <property type="molecule type" value="Genomic_DNA"/>
</dbReference>
<comment type="caution">
    <text evidence="2">The sequence shown here is derived from an EMBL/GenBank/DDBJ whole genome shotgun (WGS) entry which is preliminary data.</text>
</comment>
<organism evidence="2 3">
    <name type="scientific">Thermocatellispora tengchongensis</name>
    <dbReference type="NCBI Taxonomy" id="1073253"/>
    <lineage>
        <taxon>Bacteria</taxon>
        <taxon>Bacillati</taxon>
        <taxon>Actinomycetota</taxon>
        <taxon>Actinomycetes</taxon>
        <taxon>Streptosporangiales</taxon>
        <taxon>Streptosporangiaceae</taxon>
        <taxon>Thermocatellispora</taxon>
    </lineage>
</organism>
<sequence>MPETPPSTPSDAGRADWLLTGGAIETFDPARPPATAIAIRDGRVLAVGETAELEALAGPGTRRTDLGGRAVLPGFCDTHIHFEKVAHEFGYLQLRDARSVADVLDAVAARAARAAPGEWIRCNGDDAGWHEHNLAERRLPHGDELDAAAGGRPVFLYRRPDHGVLGGAAAERLRELLAGFSAEEWDPATGWLRGPAVRVVNDSLYRPGVHEQEHRLRILCEASRRLLAMGVTGVVDPGLPAAFEPSWELYRQAGERGLIAQRVWLMNRLDWRRPFQEEYERVRATVVPPPAAGGLLRPWAVKLLLDGEFTGAWMRPGEEQGEPGAGARYSEEELRAVLSLCAERGRPLCVHAMGAGAIEAVTRAVRAMRERLTPGQVSIAHAFLIDAPLIRECAELDIRISVQPALAYTYAREMRQAWGPLAGRNNPLATMAALGLRFAGGSDTHPCAPLAGASIAVTRRAWDGSSLGGHEALTPREALAMFTREAGHYTGSGALGTLVPGAPADLAIWARSPLDLAPQEWPGLRPDLVAVAGRAVWAPDEHL</sequence>
<dbReference type="InterPro" id="IPR013108">
    <property type="entry name" value="Amidohydro_3"/>
</dbReference>
<evidence type="ECO:0000313" key="3">
    <source>
        <dbReference type="Proteomes" id="UP000578449"/>
    </source>
</evidence>
<name>A0A840PD33_9ACTN</name>
<dbReference type="InterPro" id="IPR032466">
    <property type="entry name" value="Metal_Hydrolase"/>
</dbReference>
<dbReference type="Proteomes" id="UP000578449">
    <property type="component" value="Unassembled WGS sequence"/>
</dbReference>
<dbReference type="SUPFAM" id="SSF51556">
    <property type="entry name" value="Metallo-dependent hydrolases"/>
    <property type="match status" value="1"/>
</dbReference>
<dbReference type="Pfam" id="PF07969">
    <property type="entry name" value="Amidohydro_3"/>
    <property type="match status" value="1"/>
</dbReference>
<dbReference type="SUPFAM" id="SSF51338">
    <property type="entry name" value="Composite domain of metallo-dependent hydrolases"/>
    <property type="match status" value="1"/>
</dbReference>
<keyword evidence="3" id="KW-1185">Reference proteome</keyword>
<dbReference type="Gene3D" id="3.10.310.70">
    <property type="match status" value="1"/>
</dbReference>
<dbReference type="Gene3D" id="3.20.20.140">
    <property type="entry name" value="Metal-dependent hydrolases"/>
    <property type="match status" value="1"/>
</dbReference>
<accession>A0A840PD33</accession>
<dbReference type="InterPro" id="IPR011059">
    <property type="entry name" value="Metal-dep_hydrolase_composite"/>
</dbReference>
<feature type="domain" description="Amidohydrolase 3" evidence="1">
    <location>
        <begin position="65"/>
        <end position="536"/>
    </location>
</feature>
<reference evidence="2 3" key="1">
    <citation type="submission" date="2020-08" db="EMBL/GenBank/DDBJ databases">
        <title>Genomic Encyclopedia of Type Strains, Phase IV (KMG-IV): sequencing the most valuable type-strain genomes for metagenomic binning, comparative biology and taxonomic classification.</title>
        <authorList>
            <person name="Goeker M."/>
        </authorList>
    </citation>
    <scope>NUCLEOTIDE SEQUENCE [LARGE SCALE GENOMIC DNA]</scope>
    <source>
        <strain evidence="2 3">DSM 45615</strain>
    </source>
</reference>
<dbReference type="GO" id="GO:0016810">
    <property type="term" value="F:hydrolase activity, acting on carbon-nitrogen (but not peptide) bonds"/>
    <property type="evidence" value="ECO:0007669"/>
    <property type="project" value="InterPro"/>
</dbReference>
<dbReference type="AlphaFoldDB" id="A0A840PD33"/>
<proteinExistence type="predicted"/>
<evidence type="ECO:0000313" key="2">
    <source>
        <dbReference type="EMBL" id="MBB5136899.1"/>
    </source>
</evidence>
<dbReference type="PANTHER" id="PTHR22642:SF2">
    <property type="entry name" value="PROTEIN LONG AFTER FAR-RED 3"/>
    <property type="match status" value="1"/>
</dbReference>
<evidence type="ECO:0000259" key="1">
    <source>
        <dbReference type="Pfam" id="PF07969"/>
    </source>
</evidence>
<dbReference type="Gene3D" id="2.30.40.10">
    <property type="entry name" value="Urease, subunit C, domain 1"/>
    <property type="match status" value="1"/>
</dbReference>
<dbReference type="RefSeq" id="WP_185053775.1">
    <property type="nucleotide sequence ID" value="NZ_BAABIX010000021.1"/>
</dbReference>
<protein>
    <recommendedName>
        <fullName evidence="1">Amidohydrolase 3 domain-containing protein</fullName>
    </recommendedName>
</protein>